<dbReference type="AlphaFoldDB" id="A0A263D0Y3"/>
<feature type="compositionally biased region" description="Basic residues" evidence="1">
    <location>
        <begin position="72"/>
        <end position="82"/>
    </location>
</feature>
<protein>
    <submittedName>
        <fullName evidence="2">Uncharacterized protein</fullName>
    </submittedName>
</protein>
<dbReference type="Proteomes" id="UP000242444">
    <property type="component" value="Unassembled WGS sequence"/>
</dbReference>
<dbReference type="InParanoid" id="A0A263D0Y3"/>
<name>A0A263D0Y3_9PSEU</name>
<proteinExistence type="predicted"/>
<reference evidence="2 3" key="1">
    <citation type="submission" date="2017-07" db="EMBL/GenBank/DDBJ databases">
        <title>Amycolatopsis antarcticus sp. nov., isolated from the surface of an Antarcticus brown macroalga.</title>
        <authorList>
            <person name="Wang J."/>
            <person name="Leiva S."/>
            <person name="Huang J."/>
            <person name="Huang Y."/>
        </authorList>
    </citation>
    <scope>NUCLEOTIDE SEQUENCE [LARGE SCALE GENOMIC DNA]</scope>
    <source>
        <strain evidence="2 3">AU-G6</strain>
    </source>
</reference>
<evidence type="ECO:0000256" key="1">
    <source>
        <dbReference type="SAM" id="MobiDB-lite"/>
    </source>
</evidence>
<evidence type="ECO:0000313" key="3">
    <source>
        <dbReference type="Proteomes" id="UP000242444"/>
    </source>
</evidence>
<organism evidence="2 3">
    <name type="scientific">Amycolatopsis antarctica</name>
    <dbReference type="NCBI Taxonomy" id="1854586"/>
    <lineage>
        <taxon>Bacteria</taxon>
        <taxon>Bacillati</taxon>
        <taxon>Actinomycetota</taxon>
        <taxon>Actinomycetes</taxon>
        <taxon>Pseudonocardiales</taxon>
        <taxon>Pseudonocardiaceae</taxon>
        <taxon>Amycolatopsis</taxon>
    </lineage>
</organism>
<comment type="caution">
    <text evidence="2">The sequence shown here is derived from an EMBL/GenBank/DDBJ whole genome shotgun (WGS) entry which is preliminary data.</text>
</comment>
<gene>
    <name evidence="2" type="ORF">CFN78_21125</name>
</gene>
<accession>A0A263D0Y3</accession>
<sequence>MIVTDDARVANGDPLVRYRPGPRRFAFATLGTQREVFVDFSRVTMVSGTVIRPAHDVPGTPASSSRVGSHTPRSRRYRHVRHDRGPSVGIHGDPRALLRSDVDGAPRVTTVIATGVRCPRPRDTRRTW</sequence>
<evidence type="ECO:0000313" key="2">
    <source>
        <dbReference type="EMBL" id="OZM71297.1"/>
    </source>
</evidence>
<feature type="region of interest" description="Disordered" evidence="1">
    <location>
        <begin position="54"/>
        <end position="98"/>
    </location>
</feature>
<dbReference type="EMBL" id="NKYE01000014">
    <property type="protein sequence ID" value="OZM71297.1"/>
    <property type="molecule type" value="Genomic_DNA"/>
</dbReference>
<keyword evidence="3" id="KW-1185">Reference proteome</keyword>